<feature type="region of interest" description="Disordered" evidence="1">
    <location>
        <begin position="126"/>
        <end position="189"/>
    </location>
</feature>
<comment type="caution">
    <text evidence="2">The sequence shown here is derived from an EMBL/GenBank/DDBJ whole genome shotgun (WGS) entry which is preliminary data.</text>
</comment>
<gene>
    <name evidence="2" type="ORF">FBUS_06007</name>
</gene>
<protein>
    <submittedName>
        <fullName evidence="2">Uncharacterized protein</fullName>
    </submittedName>
</protein>
<feature type="region of interest" description="Disordered" evidence="1">
    <location>
        <begin position="56"/>
        <end position="75"/>
    </location>
</feature>
<dbReference type="EMBL" id="LUCM01004057">
    <property type="protein sequence ID" value="KAA0194914.1"/>
    <property type="molecule type" value="Genomic_DNA"/>
</dbReference>
<dbReference type="OrthoDB" id="10496569at2759"/>
<feature type="compositionally biased region" description="Low complexity" evidence="1">
    <location>
        <begin position="61"/>
        <end position="75"/>
    </location>
</feature>
<reference evidence="2" key="1">
    <citation type="submission" date="2019-05" db="EMBL/GenBank/DDBJ databases">
        <title>Annotation for the trematode Fasciolopsis buski.</title>
        <authorList>
            <person name="Choi Y.-J."/>
        </authorList>
    </citation>
    <scope>NUCLEOTIDE SEQUENCE</scope>
    <source>
        <strain evidence="2">HT</strain>
        <tissue evidence="2">Whole worm</tissue>
    </source>
</reference>
<dbReference type="AlphaFoldDB" id="A0A8E0VI26"/>
<sequence length="456" mass="47431">MHSTSSPWLQALSSHDPASTSGYSSMMAFNSVYPTLNPSLSLSTVPIQSTNPVLFPPSGPIPTSSSSVSGTRSDMVSLPPTSSSLIPQLDVISADGYYGFDSVPLISNPVPTTNSWYPMVSSLDSPSPSGAGISNRPSNTVSVHPRSGSGFTNSSIKSVSGTTVVKDDASEAVSWPPENTDSFVNVDNRSRPISPDQFVSDTPPTHLFLSYGTSTAASSTLYDMSDVVGRFDGAPTCPMSSDSCSSNSEYPFGTPLPTGNTIPGFLPSESFTNCEGRFSSASSTWSSPVVLSSLLYDSVVSVHEQNGTKEASDVLGHRNPASSRSTSPPSGVVVGSQTLVPSATIPGPIGTIAVTADSVINGAGDASTHTVGAHSSNVYTTLTTSGSADRVPPLSEDPCSTTTTALKSDDPLGRLKSNTLRFHTSSDSMNVGIYDPYYGVGKFQIFFLFACFSIGL</sequence>
<evidence type="ECO:0000256" key="1">
    <source>
        <dbReference type="SAM" id="MobiDB-lite"/>
    </source>
</evidence>
<feature type="compositionally biased region" description="Polar residues" evidence="1">
    <location>
        <begin position="177"/>
        <end position="187"/>
    </location>
</feature>
<dbReference type="Proteomes" id="UP000728185">
    <property type="component" value="Unassembled WGS sequence"/>
</dbReference>
<feature type="region of interest" description="Disordered" evidence="1">
    <location>
        <begin position="308"/>
        <end position="335"/>
    </location>
</feature>
<evidence type="ECO:0000313" key="2">
    <source>
        <dbReference type="EMBL" id="KAA0194914.1"/>
    </source>
</evidence>
<evidence type="ECO:0000313" key="3">
    <source>
        <dbReference type="Proteomes" id="UP000728185"/>
    </source>
</evidence>
<accession>A0A8E0VI26</accession>
<name>A0A8E0VI26_9TREM</name>
<keyword evidence="3" id="KW-1185">Reference proteome</keyword>
<feature type="compositionally biased region" description="Low complexity" evidence="1">
    <location>
        <begin position="322"/>
        <end position="335"/>
    </location>
</feature>
<feature type="compositionally biased region" description="Polar residues" evidence="1">
    <location>
        <begin position="149"/>
        <end position="163"/>
    </location>
</feature>
<proteinExistence type="predicted"/>
<organism evidence="2 3">
    <name type="scientific">Fasciolopsis buskii</name>
    <dbReference type="NCBI Taxonomy" id="27845"/>
    <lineage>
        <taxon>Eukaryota</taxon>
        <taxon>Metazoa</taxon>
        <taxon>Spiralia</taxon>
        <taxon>Lophotrochozoa</taxon>
        <taxon>Platyhelminthes</taxon>
        <taxon>Trematoda</taxon>
        <taxon>Digenea</taxon>
        <taxon>Plagiorchiida</taxon>
        <taxon>Echinostomata</taxon>
        <taxon>Echinostomatoidea</taxon>
        <taxon>Fasciolidae</taxon>
        <taxon>Fasciolopsis</taxon>
    </lineage>
</organism>